<dbReference type="KEGG" id="nai:NECAME_13788"/>
<gene>
    <name evidence="2" type="ORF">NECAME_13788</name>
</gene>
<sequence>MKIGLRIAVSSPDRPKTPKTYENERPIGVTKSYSSSALHETSILPHTSNHTEDRLPGNALSNERSFTNDRSRSSKREDRRSERHLCTADKIPRGSQTNVHVNSFSTGGVFCCFLGRSQLK</sequence>
<evidence type="ECO:0000256" key="1">
    <source>
        <dbReference type="SAM" id="MobiDB-lite"/>
    </source>
</evidence>
<accession>W2SUZ0</accession>
<protein>
    <submittedName>
        <fullName evidence="2">Uncharacterized protein</fullName>
    </submittedName>
</protein>
<name>W2SUZ0_NECAM</name>
<organism evidence="2 3">
    <name type="scientific">Necator americanus</name>
    <name type="common">Human hookworm</name>
    <dbReference type="NCBI Taxonomy" id="51031"/>
    <lineage>
        <taxon>Eukaryota</taxon>
        <taxon>Metazoa</taxon>
        <taxon>Ecdysozoa</taxon>
        <taxon>Nematoda</taxon>
        <taxon>Chromadorea</taxon>
        <taxon>Rhabditida</taxon>
        <taxon>Rhabditina</taxon>
        <taxon>Rhabditomorpha</taxon>
        <taxon>Strongyloidea</taxon>
        <taxon>Ancylostomatidae</taxon>
        <taxon>Bunostominae</taxon>
        <taxon>Necator</taxon>
    </lineage>
</organism>
<evidence type="ECO:0000313" key="3">
    <source>
        <dbReference type="Proteomes" id="UP000053676"/>
    </source>
</evidence>
<feature type="region of interest" description="Disordered" evidence="1">
    <location>
        <begin position="1"/>
        <end position="99"/>
    </location>
</feature>
<feature type="compositionally biased region" description="Basic and acidic residues" evidence="1">
    <location>
        <begin position="66"/>
        <end position="92"/>
    </location>
</feature>
<dbReference type="AlphaFoldDB" id="W2SUZ0"/>
<dbReference type="Proteomes" id="UP000053676">
    <property type="component" value="Unassembled WGS sequence"/>
</dbReference>
<evidence type="ECO:0000313" key="2">
    <source>
        <dbReference type="EMBL" id="ETN72651.1"/>
    </source>
</evidence>
<feature type="compositionally biased region" description="Basic and acidic residues" evidence="1">
    <location>
        <begin position="13"/>
        <end position="25"/>
    </location>
</feature>
<dbReference type="OrthoDB" id="73680at2759"/>
<keyword evidence="3" id="KW-1185">Reference proteome</keyword>
<dbReference type="STRING" id="51031.W2SUZ0"/>
<feature type="compositionally biased region" description="Polar residues" evidence="1">
    <location>
        <begin position="31"/>
        <end position="48"/>
    </location>
</feature>
<proteinExistence type="predicted"/>
<reference evidence="3" key="1">
    <citation type="journal article" date="2014" name="Nat. Genet.">
        <title>Genome of the human hookworm Necator americanus.</title>
        <authorList>
            <person name="Tang Y.T."/>
            <person name="Gao X."/>
            <person name="Rosa B.A."/>
            <person name="Abubucker S."/>
            <person name="Hallsworth-Pepin K."/>
            <person name="Martin J."/>
            <person name="Tyagi R."/>
            <person name="Heizer E."/>
            <person name="Zhang X."/>
            <person name="Bhonagiri-Palsikar V."/>
            <person name="Minx P."/>
            <person name="Warren W.C."/>
            <person name="Wang Q."/>
            <person name="Zhan B."/>
            <person name="Hotez P.J."/>
            <person name="Sternberg P.W."/>
            <person name="Dougall A."/>
            <person name="Gaze S.T."/>
            <person name="Mulvenna J."/>
            <person name="Sotillo J."/>
            <person name="Ranganathan S."/>
            <person name="Rabelo E.M."/>
            <person name="Wilson R.K."/>
            <person name="Felgner P.L."/>
            <person name="Bethony J."/>
            <person name="Hawdon J.M."/>
            <person name="Gasser R.B."/>
            <person name="Loukas A."/>
            <person name="Mitreva M."/>
        </authorList>
    </citation>
    <scope>NUCLEOTIDE SEQUENCE [LARGE SCALE GENOMIC DNA]</scope>
</reference>
<dbReference type="EMBL" id="KI663490">
    <property type="protein sequence ID" value="ETN72651.1"/>
    <property type="molecule type" value="Genomic_DNA"/>
</dbReference>